<feature type="region of interest" description="Disordered" evidence="1">
    <location>
        <begin position="2446"/>
        <end position="2469"/>
    </location>
</feature>
<dbReference type="SUPFAM" id="SSF55874">
    <property type="entry name" value="ATPase domain of HSP90 chaperone/DNA topoisomerase II/histidine kinase"/>
    <property type="match status" value="1"/>
</dbReference>
<dbReference type="PANTHER" id="PTHR46919">
    <property type="entry name" value="ZINC FINGER, C3HC4 TYPE (RING FINGER) FAMILY PROTEIN"/>
    <property type="match status" value="1"/>
</dbReference>
<dbReference type="RefSeq" id="WP_121096382.1">
    <property type="nucleotide sequence ID" value="NZ_UIHC01000044.1"/>
</dbReference>
<proteinExistence type="predicted"/>
<feature type="domain" description="Sacsin/Nov" evidence="2">
    <location>
        <begin position="20"/>
        <end position="120"/>
    </location>
</feature>
<accession>A0A3B0MUE5</accession>
<feature type="region of interest" description="Disordered" evidence="1">
    <location>
        <begin position="1209"/>
        <end position="1236"/>
    </location>
</feature>
<feature type="compositionally biased region" description="Basic and acidic residues" evidence="1">
    <location>
        <begin position="1215"/>
        <end position="1224"/>
    </location>
</feature>
<sequence length="2469" mass="272703">MTMHRDEKSIIEDLRTNLKERYHFEGGRTLLRELLQNADDSGSEQVRIAVLPGWPEADHPLLRVPGLMVANDGRYDAASAQGIARFGGSIKATDTAAIGRFGMGQKTAFHVCDAFLVVSDGHDTEVPSLVVNPYIVIGKPGDACVEWKAALTTRDRDLLLSSGLAGSARQMVQWYPLRSPTLKPKTTTSGFLPKSYDTSLLDDANDPFWLSGIVSLLRNVRKLEVIVTDGTSSVIDRAASPCLRFDPATPGQTDFGGPLCAGIRSVGKEMMAPADFGTDLTASEGWPDILDRQDDAMVPQKALPHGAVVLLVDPDGQDELDITWSVFLPVASESAPRVVGTGQVRLFLHGYFFVTSGRDAILGHDKDMPDDVSAAWNARVRDELVLPLLPGLLMDALESDALTEMRLQAVVSGLNASGLIRNHRDAISSRQVLARTLNDRKIGWTLNAPSLQFRALPAPENTRLPRILELIPDLEERLSEWNLVPTVGSNAVLAPVAAAWQDEELAQMAALLTPAVFGKGGKLAQFGEFLEFARRESVDKSAALVVPILDLLRRAMTQRDVDMAEGEHIRMVLRHLPDDCVLPMPPSVMRSSQMRRTLASVEAAPLCIHQDWRPTSFGARTLSLIEAKALLTALQPLLKDTATEDAAATAAIAILKAMGDNLAEAQSDPEFRTLHIVRVDKGLGFPRSASLDDLSKAASSGRLFAYNNENRKLVELLERAAPGAGAMMINYAEAAQLLTELGAGLTYAKDPSYETARLAAEADASGPDEARLDLMHKLWSTESKYRQYLRALLAGRREACFDDRDLLWIEGGNGQLDTFARSLVGRDDKTILVTSTLMMRVDAVKQRQLGVRKFDGATLGEKFLANQKHIAATPISPELFSAFFTANIPDEDLELLPIFETNQGRVAAVHGFRQNPDLPFPDGIDVPILHAPFGNAAQEQFRRITSARIWSAERQLAFLLGQPEPAKHVAQIIAAIRDGRTAETLPLLAETQWLTLIDGRTVAPAAVMDLPGLNSGLLPSDMATRKDVPVGLLDEDTLRLLVKDGVLKGTAASKSALLDRLSDGSLPCWIGERPGDIAPYLQSLAKDGADLTLPGWPLLAWLLSAPGAEAQTIVREVQQHGAPDPDHFHGWMDSLSRIAASGNQSARAVYDSGFRFLARTSNDQIGEILSGTQVPTRDGTWRAADEVVAHGGAVAFAHRLDPELSRLLSQSAQGSKDDSRKLRPSDAPAELTEKQSADSLRPILDRAERAVPAEMLAVLVFMLGRSDCWRALMRDELGLATPVIEGIERDFENQVDTAYRKGSDQSLMARSARMRIQFRPRRDLQGEDEFVSIAGTPVMLPLGDAQPLEIVGTIRQNWKNEQTKDLHNLTRRRALDVVLPDDVRLTDRHVTEFCRTLAEEYVGSVRDQPEARAALDALLAGRARFAEHVASAVMAEIRDQMPKILGEMKPRPGGTLERARKDYEDAVRGAGDGVDAIRQELKDRLWTKVDQPAGHAELLERVRARITEDGYAPARIFFELFQNADDAWQQDPAWSDAPGQFELSRDRGTTTMSHWGRLINVVGAGSHGERMGWHRDLYHMLLLNLSDKDRAEAVTGKFGLGFKAVHLLADQVRIASRHVACHVRGGLLPDPWDSGKERSFDATRQGRPATIIEFDQNAGQDYDTAWDAFRRSARWLPAMARGIRQVDIRKEALVETFGASFEDTGAENVRILTLTGTEAGKALVLDLDDDTTLFLPLGPTGPIPPAKGTPGLWLLAPLDVDARPRWLMNSRSFAVNPGRGHLRGTLDERKALFRKHGTSLARRLKALATLLENDWPTFAFKAGLTIPDPDEGRSMFWTALADSFAPDLRHDLLGSLHVDDTRPRDITNQTLDAARLGWASIVCNAPVFPTGLAAPFAPLLQATEVRWQVAGVMDLPGAANRLAGHPAAQRMLSRSVSSQAARTLERIGLRVPSPLHGGGLLAEVLNESRRIDPELATWLGGILSSARMEQDEREQVLHHLRAAKFRMVVGTWGPAAFMPYEDERADLDEKLISEFVPSEYILSGDYTGNAINLYELARGGGHLGSLLAPTKLSQFARECKAIEAKRAVVMYMIRGEKGRKLAEELGNRQCSWLPPDFEAFCDSDFAQGLNRNDLLRHILPHLYAGEHEERLDGTHYFAPEQVYSGTDQPEDQPDPALVLERLHAWWTRHSQELCSNYSLETYPANSKPERLRDKHFDDDPEGWFTFFAQGVFRSIEWGNATASRNFIKNARSAGWWGEMARISQVHSYKPWTDRLDELASIDGKAEDYRRWRRALGELYVVARWLPDYVDVYQNLPRFVQRDGAISLVDHWWPSASPSHQRRGTEGASLIRALGTGANWMIREGVRAGIWGDLGGYMHGYGWANSEAMKRFADRIGWRHLRDLGGMDASREIYPEFEAGLRDRASFGGALDLPIQLLMTQRHESAQKDIFMPGPSTEPQSDDEEKDPIK</sequence>
<dbReference type="Gene3D" id="3.30.565.10">
    <property type="entry name" value="Histidine kinase-like ATPase, C-terminal domain"/>
    <property type="match status" value="1"/>
</dbReference>
<organism evidence="3 4">
    <name type="scientific">Roseinatronobacter ekhonensis</name>
    <dbReference type="NCBI Taxonomy" id="254356"/>
    <lineage>
        <taxon>Bacteria</taxon>
        <taxon>Pseudomonadati</taxon>
        <taxon>Pseudomonadota</taxon>
        <taxon>Alphaproteobacteria</taxon>
        <taxon>Rhodobacterales</taxon>
        <taxon>Paracoccaceae</taxon>
        <taxon>Roseinatronobacter</taxon>
    </lineage>
</organism>
<evidence type="ECO:0000313" key="4">
    <source>
        <dbReference type="Proteomes" id="UP000272908"/>
    </source>
</evidence>
<dbReference type="InterPro" id="IPR058210">
    <property type="entry name" value="SACS/Nov_dom"/>
</dbReference>
<evidence type="ECO:0000259" key="2">
    <source>
        <dbReference type="Pfam" id="PF25794"/>
    </source>
</evidence>
<feature type="compositionally biased region" description="Acidic residues" evidence="1">
    <location>
        <begin position="2459"/>
        <end position="2469"/>
    </location>
</feature>
<dbReference type="EMBL" id="UIHC01000044">
    <property type="protein sequence ID" value="SUZ33309.1"/>
    <property type="molecule type" value="Genomic_DNA"/>
</dbReference>
<dbReference type="PANTHER" id="PTHR46919:SF2">
    <property type="entry name" value="SACSIN"/>
    <property type="match status" value="1"/>
</dbReference>
<dbReference type="InterPro" id="IPR036890">
    <property type="entry name" value="HATPase_C_sf"/>
</dbReference>
<reference evidence="4" key="1">
    <citation type="submission" date="2018-08" db="EMBL/GenBank/DDBJ databases">
        <authorList>
            <person name="Rodrigo-Torres L."/>
            <person name="Arahal R. D."/>
            <person name="Lucena T."/>
        </authorList>
    </citation>
    <scope>NUCLEOTIDE SEQUENCE [LARGE SCALE GENOMIC DNA]</scope>
    <source>
        <strain evidence="4">CECT 7235</strain>
    </source>
</reference>
<dbReference type="OrthoDB" id="9802640at2"/>
<keyword evidence="4" id="KW-1185">Reference proteome</keyword>
<protein>
    <recommendedName>
        <fullName evidence="2">Sacsin/Nov domain-containing protein</fullName>
    </recommendedName>
</protein>
<evidence type="ECO:0000256" key="1">
    <source>
        <dbReference type="SAM" id="MobiDB-lite"/>
    </source>
</evidence>
<dbReference type="Pfam" id="PF25794">
    <property type="entry name" value="SACS"/>
    <property type="match status" value="1"/>
</dbReference>
<dbReference type="NCBIfam" id="NF047352">
    <property type="entry name" value="P_loop_sacsin"/>
    <property type="match status" value="1"/>
</dbReference>
<dbReference type="Proteomes" id="UP000272908">
    <property type="component" value="Unassembled WGS sequence"/>
</dbReference>
<name>A0A3B0MUE5_9RHOB</name>
<gene>
    <name evidence="3" type="ORF">ROE7235_03078</name>
</gene>
<evidence type="ECO:0000313" key="3">
    <source>
        <dbReference type="EMBL" id="SUZ33309.1"/>
    </source>
</evidence>